<keyword evidence="1" id="KW-0677">Repeat</keyword>
<dbReference type="InterPro" id="IPR050498">
    <property type="entry name" value="Ycf3"/>
</dbReference>
<evidence type="ECO:0000313" key="4">
    <source>
        <dbReference type="EMBL" id="AIF18149.1"/>
    </source>
</evidence>
<dbReference type="SUPFAM" id="SSF48452">
    <property type="entry name" value="TPR-like"/>
    <property type="match status" value="1"/>
</dbReference>
<evidence type="ECO:0000256" key="2">
    <source>
        <dbReference type="ARBA" id="ARBA00022803"/>
    </source>
</evidence>
<dbReference type="PANTHER" id="PTHR44858">
    <property type="entry name" value="TETRATRICOPEPTIDE REPEAT PROTEIN 6"/>
    <property type="match status" value="1"/>
</dbReference>
<organism evidence="4">
    <name type="scientific">uncultured marine thaumarchaeote KM3_82_B03</name>
    <dbReference type="NCBI Taxonomy" id="1456302"/>
    <lineage>
        <taxon>Archaea</taxon>
        <taxon>Nitrososphaerota</taxon>
        <taxon>environmental samples</taxon>
    </lineage>
</organism>
<protein>
    <submittedName>
        <fullName evidence="4">TPR repeat-containing protein</fullName>
    </submittedName>
</protein>
<dbReference type="Pfam" id="PF13181">
    <property type="entry name" value="TPR_8"/>
    <property type="match status" value="1"/>
</dbReference>
<keyword evidence="2 3" id="KW-0802">TPR repeat</keyword>
<dbReference type="PANTHER" id="PTHR44858:SF1">
    <property type="entry name" value="UDP-N-ACETYLGLUCOSAMINE--PEPTIDE N-ACETYLGLUCOSAMINYLTRANSFERASE SPINDLY-RELATED"/>
    <property type="match status" value="1"/>
</dbReference>
<dbReference type="Gene3D" id="3.90.70.10">
    <property type="entry name" value="Cysteine proteinases"/>
    <property type="match status" value="1"/>
</dbReference>
<dbReference type="Gene3D" id="1.25.40.10">
    <property type="entry name" value="Tetratricopeptide repeat domain"/>
    <property type="match status" value="1"/>
</dbReference>
<reference evidence="4" key="1">
    <citation type="journal article" date="2014" name="Genome Biol. Evol.">
        <title>Pangenome evidence for extensive interdomain horizontal transfer affecting lineage core and shell genes in uncultured planktonic thaumarchaeota and euryarchaeota.</title>
        <authorList>
            <person name="Deschamps P."/>
            <person name="Zivanovic Y."/>
            <person name="Moreira D."/>
            <person name="Rodriguez-Valera F."/>
            <person name="Lopez-Garcia P."/>
        </authorList>
    </citation>
    <scope>NUCLEOTIDE SEQUENCE</scope>
</reference>
<evidence type="ECO:0000256" key="1">
    <source>
        <dbReference type="ARBA" id="ARBA00022737"/>
    </source>
</evidence>
<name>A0A075HQQ6_9ARCH</name>
<dbReference type="PROSITE" id="PS50005">
    <property type="entry name" value="TPR"/>
    <property type="match status" value="1"/>
</dbReference>
<evidence type="ECO:0000256" key="3">
    <source>
        <dbReference type="PROSITE-ProRule" id="PRU00339"/>
    </source>
</evidence>
<feature type="repeat" description="TPR" evidence="3">
    <location>
        <begin position="241"/>
        <end position="274"/>
    </location>
</feature>
<sequence length="322" mass="36461">MSEEPEHELVLPPISDNDNICLPLSINAVAKYWNIDLPISEANEIASKYAGMNGSILIEGINLAERHGLSSLIIHSSIPELKQVIDMGIPPIVILPGLHDVVQHASIISGYDDKEKTIFHYVPEQKPSEEGIQVGVIPEKRFEKLWSEDGCLMILLGSSDILSALKSDENKTKSNRLCFESEKLSLQKQTKETTDSLEKAIELNPNNSTALCLLGGILNEQNNPECVSYYEKSLEKNENCYLAYRGLGNFYLKNQEFDKSEKNYTRAIEINESRFGPIYKNRGYVRQQQNKIDDAKQDYQNYIKFTPNAKDRGMIERALNEM</sequence>
<accession>A0A075HQQ6</accession>
<dbReference type="EMBL" id="KF901103">
    <property type="protein sequence ID" value="AIF18149.1"/>
    <property type="molecule type" value="Genomic_DNA"/>
</dbReference>
<proteinExistence type="predicted"/>
<dbReference type="InterPro" id="IPR019734">
    <property type="entry name" value="TPR_rpt"/>
</dbReference>
<dbReference type="AlphaFoldDB" id="A0A075HQQ6"/>
<dbReference type="SMART" id="SM00028">
    <property type="entry name" value="TPR"/>
    <property type="match status" value="4"/>
</dbReference>
<dbReference type="InterPro" id="IPR011990">
    <property type="entry name" value="TPR-like_helical_dom_sf"/>
</dbReference>